<dbReference type="Pfam" id="PF06429">
    <property type="entry name" value="Flg_bbr_C"/>
    <property type="match status" value="1"/>
</dbReference>
<evidence type="ECO:0000259" key="7">
    <source>
        <dbReference type="Pfam" id="PF00460"/>
    </source>
</evidence>
<dbReference type="InterPro" id="IPR006299">
    <property type="entry name" value="FlgC"/>
</dbReference>
<reference evidence="9 10" key="1">
    <citation type="journal article" date="2016" name="Int. J. Syst. Evol. Microbiol.">
        <title>Description of Comamonas sediminis sp. nov., isolated from lagoon sediments.</title>
        <authorList>
            <person name="Subhash Y."/>
            <person name="Bang J.J."/>
            <person name="You T.H."/>
            <person name="Lee S.S."/>
        </authorList>
    </citation>
    <scope>NUCLEOTIDE SEQUENCE [LARGE SCALE GENOMIC DNA]</scope>
    <source>
        <strain evidence="9 10">JCM 31169</strain>
    </source>
</reference>
<evidence type="ECO:0000259" key="8">
    <source>
        <dbReference type="Pfam" id="PF06429"/>
    </source>
</evidence>
<dbReference type="InterPro" id="IPR001444">
    <property type="entry name" value="Flag_bb_rod_N"/>
</dbReference>
<dbReference type="Pfam" id="PF00460">
    <property type="entry name" value="Flg_bb_rod"/>
    <property type="match status" value="1"/>
</dbReference>
<evidence type="ECO:0000256" key="6">
    <source>
        <dbReference type="RuleBase" id="RU362062"/>
    </source>
</evidence>
<sequence length="135" mass="14316">MDYSQIFAISASGMQMERLRVEVAALNLANANTVAAPNGHIYQPLKVVAQPVFGNIVSQELAAVSVVPTHQAPRTVYEPGHPMANAEGFITYAGVDPATEMMTLMGAMRSYEANVAAMNASRTMAMKTLEIGAGT</sequence>
<comment type="similarity">
    <text evidence="2">Belongs to the flagella basal body rod proteins family.</text>
</comment>
<gene>
    <name evidence="9" type="primary">flgC</name>
    <name evidence="9" type="ORF">AB7A72_10850</name>
</gene>
<keyword evidence="9" id="KW-0966">Cell projection</keyword>
<keyword evidence="10" id="KW-1185">Reference proteome</keyword>
<protein>
    <recommendedName>
        <fullName evidence="3 6">Flagellar basal-body rod protein FlgC</fullName>
    </recommendedName>
</protein>
<evidence type="ECO:0000256" key="5">
    <source>
        <dbReference type="ARBA" id="ARBA00025933"/>
    </source>
</evidence>
<evidence type="ECO:0000256" key="1">
    <source>
        <dbReference type="ARBA" id="ARBA00004117"/>
    </source>
</evidence>
<evidence type="ECO:0000256" key="4">
    <source>
        <dbReference type="ARBA" id="ARBA00023143"/>
    </source>
</evidence>
<name>A0ABV4B513_9BURK</name>
<evidence type="ECO:0000256" key="3">
    <source>
        <dbReference type="ARBA" id="ARBA00017941"/>
    </source>
</evidence>
<dbReference type="RefSeq" id="WP_369459945.1">
    <property type="nucleotide sequence ID" value="NZ_JBGBDC010000004.1"/>
</dbReference>
<organism evidence="9 10">
    <name type="scientific">Comamonas sediminis</name>
    <dbReference type="NCBI Taxonomy" id="1783360"/>
    <lineage>
        <taxon>Bacteria</taxon>
        <taxon>Pseudomonadati</taxon>
        <taxon>Pseudomonadota</taxon>
        <taxon>Betaproteobacteria</taxon>
        <taxon>Burkholderiales</taxon>
        <taxon>Comamonadaceae</taxon>
        <taxon>Comamonas</taxon>
    </lineage>
</organism>
<evidence type="ECO:0000313" key="10">
    <source>
        <dbReference type="Proteomes" id="UP001562178"/>
    </source>
</evidence>
<comment type="subunit">
    <text evidence="5 6">The basal body constitutes a major portion of the flagellar organelle and consists of four rings (L,P,S, and M) mounted on a central rod. The rod consists of about 26 subunits of FlgG in the distal portion, and FlgB, FlgC and FlgF are thought to build up the proximal portion of the rod with about 6 subunits each.</text>
</comment>
<feature type="domain" description="Flagellar basal body rod protein N-terminal" evidence="7">
    <location>
        <begin position="9"/>
        <end position="34"/>
    </location>
</feature>
<evidence type="ECO:0000313" key="9">
    <source>
        <dbReference type="EMBL" id="MEY2251503.1"/>
    </source>
</evidence>
<dbReference type="PANTHER" id="PTHR30435">
    <property type="entry name" value="FLAGELLAR PROTEIN"/>
    <property type="match status" value="1"/>
</dbReference>
<evidence type="ECO:0000256" key="2">
    <source>
        <dbReference type="ARBA" id="ARBA00009677"/>
    </source>
</evidence>
<dbReference type="EMBL" id="JBGBDC010000004">
    <property type="protein sequence ID" value="MEY2251503.1"/>
    <property type="molecule type" value="Genomic_DNA"/>
</dbReference>
<dbReference type="NCBIfam" id="TIGR01395">
    <property type="entry name" value="FlgC"/>
    <property type="match status" value="1"/>
</dbReference>
<keyword evidence="4 6" id="KW-0975">Bacterial flagellum</keyword>
<dbReference type="Proteomes" id="UP001562178">
    <property type="component" value="Unassembled WGS sequence"/>
</dbReference>
<dbReference type="InterPro" id="IPR010930">
    <property type="entry name" value="Flg_bb/hook_C_dom"/>
</dbReference>
<comment type="subcellular location">
    <subcellularLocation>
        <location evidence="1 6">Bacterial flagellum basal body</location>
    </subcellularLocation>
</comment>
<feature type="domain" description="Flagellar basal-body/hook protein C-terminal" evidence="8">
    <location>
        <begin position="87"/>
        <end position="130"/>
    </location>
</feature>
<comment type="caution">
    <text evidence="9">The sequence shown here is derived from an EMBL/GenBank/DDBJ whole genome shotgun (WGS) entry which is preliminary data.</text>
</comment>
<keyword evidence="9" id="KW-0282">Flagellum</keyword>
<dbReference type="PANTHER" id="PTHR30435:SF2">
    <property type="entry name" value="FLAGELLAR BASAL-BODY ROD PROTEIN FLGC"/>
    <property type="match status" value="1"/>
</dbReference>
<accession>A0ABV4B513</accession>
<keyword evidence="9" id="KW-0969">Cilium</keyword>
<proteinExistence type="inferred from homology"/>